<dbReference type="SUPFAM" id="SSF101478">
    <property type="entry name" value="ADP-ribosylglycohydrolase"/>
    <property type="match status" value="1"/>
</dbReference>
<dbReference type="InterPro" id="IPR036705">
    <property type="entry name" value="Ribosyl_crysJ1_sf"/>
</dbReference>
<proteinExistence type="predicted"/>
<reference evidence="2 3" key="1">
    <citation type="submission" date="2011-05" db="EMBL/GenBank/DDBJ databases">
        <title>Complete sequence of Thioalkalimicrobium cyclicum ALM1.</title>
        <authorList>
            <consortium name="US DOE Joint Genome Institute"/>
            <person name="Lucas S."/>
            <person name="Han J."/>
            <person name="Lapidus A."/>
            <person name="Cheng J.-F."/>
            <person name="Goodwin L."/>
            <person name="Pitluck S."/>
            <person name="Peters L."/>
            <person name="Mikhailova N."/>
            <person name="Davenport K."/>
            <person name="Han C."/>
            <person name="Tapia R."/>
            <person name="Land M."/>
            <person name="Hauser L."/>
            <person name="Kyrpides N."/>
            <person name="Ivanova N."/>
            <person name="Pagani I."/>
            <person name="Kappler U."/>
            <person name="Woyke T."/>
        </authorList>
    </citation>
    <scope>NUCLEOTIDE SEQUENCE [LARGE SCALE GENOMIC DNA]</scope>
    <source>
        <strain evidence="3">DSM 14477 / JCM 11371 / ALM1</strain>
    </source>
</reference>
<dbReference type="Gene3D" id="1.10.4080.10">
    <property type="entry name" value="ADP-ribosylation/Crystallin J1"/>
    <property type="match status" value="1"/>
</dbReference>
<evidence type="ECO:0000313" key="2">
    <source>
        <dbReference type="EMBL" id="AEG31342.1"/>
    </source>
</evidence>
<dbReference type="Proteomes" id="UP000009232">
    <property type="component" value="Chromosome"/>
</dbReference>
<evidence type="ECO:0008006" key="4">
    <source>
        <dbReference type="Google" id="ProtNLM"/>
    </source>
</evidence>
<evidence type="ECO:0000313" key="3">
    <source>
        <dbReference type="Proteomes" id="UP000009232"/>
    </source>
</evidence>
<dbReference type="EMBL" id="CP002776">
    <property type="protein sequence ID" value="AEG31342.1"/>
    <property type="molecule type" value="Genomic_DNA"/>
</dbReference>
<dbReference type="Pfam" id="PF03747">
    <property type="entry name" value="ADP_ribosyl_GH"/>
    <property type="match status" value="1"/>
</dbReference>
<dbReference type="InterPro" id="IPR005502">
    <property type="entry name" value="Ribosyl_crysJ1"/>
</dbReference>
<dbReference type="eggNOG" id="COG1397">
    <property type="taxonomic scope" value="Bacteria"/>
</dbReference>
<dbReference type="KEGG" id="tcy:Thicy_0570"/>
<keyword evidence="3" id="KW-1185">Reference proteome</keyword>
<sequence>MNKLDLAKARSGLQALFIGDALAMPAHWFYRIFDIEQAFNGGITQFEAAPSHHPSSIMSLHSTAAGGRKTAQKQPQTSIVGDVILKGKAAYWDVPYQHYHQGMQAGENTLNAHCARLLMRCLAQHQRHYNPQAFLADYIAFMTADPPQHPDTYAESYHRGFFANYIQGIPAEQCGAITHDTASIGGLVTLAPLVIAAHLQGADLTTIQQQVKQHLYFTHPDAALAKVANNYTTLILALWHSPNLEDARQQIERTAQASGFNLTNLIAKDPDDRQVIGQLFSPACYISDSWPAVLYLAHKYAEDPIAGLLANANVGGDNAHRGSVLGVLLGLINPNKFDAWFEQLVERSAIAAEINALTN</sequence>
<name>F6DBV6_THICA</name>
<dbReference type="STRING" id="717773.Thicy_0570"/>
<dbReference type="HOGENOM" id="CLU_046767_0_0_6"/>
<feature type="region of interest" description="Disordered" evidence="1">
    <location>
        <begin position="54"/>
        <end position="75"/>
    </location>
</feature>
<dbReference type="AlphaFoldDB" id="F6DBV6"/>
<evidence type="ECO:0000256" key="1">
    <source>
        <dbReference type="SAM" id="MobiDB-lite"/>
    </source>
</evidence>
<dbReference type="OrthoDB" id="5297797at2"/>
<protein>
    <recommendedName>
        <fullName evidence="4">ADP-ribosylation/Crystallin J1</fullName>
    </recommendedName>
</protein>
<gene>
    <name evidence="2" type="ordered locus">Thicy_0570</name>
</gene>
<organism evidence="2 3">
    <name type="scientific">Thiomicrospira cyclica (strain DSM 14477 / JCM 11371 / ALM1)</name>
    <name type="common">Thioalkalimicrobium cyclicum</name>
    <dbReference type="NCBI Taxonomy" id="717773"/>
    <lineage>
        <taxon>Bacteria</taxon>
        <taxon>Pseudomonadati</taxon>
        <taxon>Pseudomonadota</taxon>
        <taxon>Gammaproteobacteria</taxon>
        <taxon>Thiotrichales</taxon>
        <taxon>Piscirickettsiaceae</taxon>
        <taxon>Thiomicrospira</taxon>
    </lineage>
</organism>
<accession>F6DBV6</accession>
<dbReference type="RefSeq" id="WP_013835123.1">
    <property type="nucleotide sequence ID" value="NC_015581.1"/>
</dbReference>